<keyword evidence="1" id="KW-0732">Signal</keyword>
<proteinExistence type="predicted"/>
<feature type="chain" id="PRO_5041466688" description="aECM cysteine-cradle domain-containing protein" evidence="1">
    <location>
        <begin position="19"/>
        <end position="152"/>
    </location>
</feature>
<dbReference type="PANTHER" id="PTHR37435">
    <property type="entry name" value="PROTEIN CBG14344"/>
    <property type="match status" value="1"/>
</dbReference>
<dbReference type="AlphaFoldDB" id="A0AA36CSU0"/>
<dbReference type="EMBL" id="CATQJA010002632">
    <property type="protein sequence ID" value="CAJ0574660.1"/>
    <property type="molecule type" value="Genomic_DNA"/>
</dbReference>
<feature type="signal peptide" evidence="1">
    <location>
        <begin position="1"/>
        <end position="18"/>
    </location>
</feature>
<evidence type="ECO:0000313" key="3">
    <source>
        <dbReference type="EMBL" id="CAJ0574660.1"/>
    </source>
</evidence>
<evidence type="ECO:0000259" key="2">
    <source>
        <dbReference type="Pfam" id="PF23626"/>
    </source>
</evidence>
<evidence type="ECO:0000313" key="4">
    <source>
        <dbReference type="Proteomes" id="UP001177023"/>
    </source>
</evidence>
<protein>
    <recommendedName>
        <fullName evidence="2">aECM cysteine-cradle domain-containing protein</fullName>
    </recommendedName>
</protein>
<dbReference type="Proteomes" id="UP001177023">
    <property type="component" value="Unassembled WGS sequence"/>
</dbReference>
<organism evidence="3 4">
    <name type="scientific">Mesorhabditis spiculigera</name>
    <dbReference type="NCBI Taxonomy" id="96644"/>
    <lineage>
        <taxon>Eukaryota</taxon>
        <taxon>Metazoa</taxon>
        <taxon>Ecdysozoa</taxon>
        <taxon>Nematoda</taxon>
        <taxon>Chromadorea</taxon>
        <taxon>Rhabditida</taxon>
        <taxon>Rhabditina</taxon>
        <taxon>Rhabditomorpha</taxon>
        <taxon>Rhabditoidea</taxon>
        <taxon>Rhabditidae</taxon>
        <taxon>Mesorhabditinae</taxon>
        <taxon>Mesorhabditis</taxon>
    </lineage>
</organism>
<dbReference type="PANTHER" id="PTHR37435:SF5">
    <property type="entry name" value="SECRETED PROTEIN"/>
    <property type="match status" value="1"/>
</dbReference>
<dbReference type="InterPro" id="IPR055352">
    <property type="entry name" value="CCD_aECM"/>
</dbReference>
<reference evidence="3" key="1">
    <citation type="submission" date="2023-06" db="EMBL/GenBank/DDBJ databases">
        <authorList>
            <person name="Delattre M."/>
        </authorList>
    </citation>
    <scope>NUCLEOTIDE SEQUENCE</scope>
    <source>
        <strain evidence="3">AF72</strain>
    </source>
</reference>
<evidence type="ECO:0000256" key="1">
    <source>
        <dbReference type="SAM" id="SignalP"/>
    </source>
</evidence>
<accession>A0AA36CSU0</accession>
<feature type="domain" description="aECM cysteine-cradle" evidence="2">
    <location>
        <begin position="98"/>
        <end position="149"/>
    </location>
</feature>
<keyword evidence="4" id="KW-1185">Reference proteome</keyword>
<name>A0AA36CSU0_9BILA</name>
<gene>
    <name evidence="3" type="ORF">MSPICULIGERA_LOCUS12990</name>
</gene>
<feature type="non-terminal residue" evidence="3">
    <location>
        <position position="152"/>
    </location>
</feature>
<comment type="caution">
    <text evidence="3">The sequence shown here is derived from an EMBL/GenBank/DDBJ whole genome shotgun (WGS) entry which is preliminary data.</text>
</comment>
<sequence length="152" mass="17022">MNVILGLLLAVFPLLAHSRTSLHKAKKYKCIEVEDKDEPTHYGWNRADEELKSIGKMSAGPPVQALTPKPYEAPATRPPHLPTNIPRDHAGRPLVLSPQHCDQVRKYAAQYGVRDVLPWVKSNCNFAKMFVPDATCEEINILVGSCYANKYL</sequence>
<dbReference type="Pfam" id="PF23626">
    <property type="entry name" value="CCD_aECM"/>
    <property type="match status" value="1"/>
</dbReference>